<evidence type="ECO:0000313" key="7">
    <source>
        <dbReference type="Proteomes" id="UP000233491"/>
    </source>
</evidence>
<comment type="caution">
    <text evidence="6">The sequence shown here is derived from an EMBL/GenBank/DDBJ whole genome shotgun (WGS) entry which is preliminary data.</text>
</comment>
<proteinExistence type="inferred from homology"/>
<reference evidence="6 7" key="1">
    <citation type="submission" date="2017-12" db="EMBL/GenBank/DDBJ databases">
        <title>Anaerobic carbon monoxide metabolism by Pleomorphomonas carboxyditropha sp. nov., a new mesophilic hydrogenogenic carboxidotroph.</title>
        <authorList>
            <person name="Esquivel-Elizondo S."/>
            <person name="Krajmalnik-Brown R."/>
        </authorList>
    </citation>
    <scope>NUCLEOTIDE SEQUENCE [LARGE SCALE GENOMIC DNA]</scope>
    <source>
        <strain evidence="6 7">R5-392</strain>
    </source>
</reference>
<dbReference type="InterPro" id="IPR000801">
    <property type="entry name" value="Esterase-like"/>
</dbReference>
<dbReference type="GO" id="GO:0006826">
    <property type="term" value="P:iron ion transport"/>
    <property type="evidence" value="ECO:0007669"/>
    <property type="project" value="InterPro"/>
</dbReference>
<dbReference type="PANTHER" id="PTHR48098:SF3">
    <property type="entry name" value="IRON(III) ENTEROBACTIN ESTERASE"/>
    <property type="match status" value="1"/>
</dbReference>
<dbReference type="AlphaFoldDB" id="A0A2N3LRM5"/>
<dbReference type="InterPro" id="IPR029058">
    <property type="entry name" value="AB_hydrolase_fold"/>
</dbReference>
<sequence length="546" mass="58455">MVRRMRKALEALYTLAFVLLSGGVSAGEGIRLVPGLPTIVEAVAPGATVTLPFEAAPGDYLRGRLDVSVGSFALEVVGKDGKPWRRLLDDIGLSGDFQFVAGDAPSALRLVAGPDGGAGRLTLATRLSPAEQRPPAIGHDSPAIAGVAATIATGGTTDAFWSHAGEVGTPLIERAEDGKTLLTFVYRGARRNVRLVGAPSGDHEWLDRLDNSDIWFKSFRVPPETRFSYQLAPDVPELPGSARERRLALLATAAADPLNAAPWPDDASDRFNAKSTVTLAAAPVQPGMENTAAPTGEFIRFRFASDRLGNTRNIAIYRPRHFDPTDPDALLLLVFDGRSYQREVPTPTILDALVAANRLPSTLAVFIDNPDQAARSRELPDNAIFADVLADDLMPEIRRRTGFSPPPGRTALAGSSYGGLASMTVALRRPEVFGNVLSLSGSYWWSPPGTPAAGANIVARRVATTSRRPVRVFLSAGLFEREHGGADGILETNRHLRDVLTARGYEVTAREYAGGHDYFVWRGALADGLLALFGRGSASQIIKDKP</sequence>
<comment type="subcellular location">
    <subcellularLocation>
        <location evidence="1">Cytoplasm</location>
    </subcellularLocation>
</comment>
<accession>A0A2N3LRM5</accession>
<dbReference type="GO" id="GO:0005737">
    <property type="term" value="C:cytoplasm"/>
    <property type="evidence" value="ECO:0007669"/>
    <property type="project" value="UniProtKB-SubCell"/>
</dbReference>
<keyword evidence="3" id="KW-0378">Hydrolase</keyword>
<dbReference type="SUPFAM" id="SSF81296">
    <property type="entry name" value="E set domains"/>
    <property type="match status" value="1"/>
</dbReference>
<protein>
    <submittedName>
        <fullName evidence="6">Enterochelin esterase</fullName>
    </submittedName>
</protein>
<comment type="similarity">
    <text evidence="4">Belongs to the Fes family.</text>
</comment>
<evidence type="ECO:0000256" key="1">
    <source>
        <dbReference type="ARBA" id="ARBA00004496"/>
    </source>
</evidence>
<dbReference type="Pfam" id="PF11806">
    <property type="entry name" value="Enterochelin_N"/>
    <property type="match status" value="1"/>
</dbReference>
<evidence type="ECO:0000256" key="2">
    <source>
        <dbReference type="ARBA" id="ARBA00022490"/>
    </source>
</evidence>
<dbReference type="InterPro" id="IPR013783">
    <property type="entry name" value="Ig-like_fold"/>
</dbReference>
<dbReference type="Pfam" id="PF00756">
    <property type="entry name" value="Esterase"/>
    <property type="match status" value="1"/>
</dbReference>
<dbReference type="NCBIfam" id="NF007758">
    <property type="entry name" value="PRK10439.1"/>
    <property type="match status" value="1"/>
</dbReference>
<name>A0A2N3LRM5_9HYPH</name>
<dbReference type="EMBL" id="PJNW01000023">
    <property type="protein sequence ID" value="PKR87248.1"/>
    <property type="molecule type" value="Genomic_DNA"/>
</dbReference>
<evidence type="ECO:0000259" key="5">
    <source>
        <dbReference type="Pfam" id="PF11806"/>
    </source>
</evidence>
<keyword evidence="2" id="KW-0963">Cytoplasm</keyword>
<gene>
    <name evidence="6" type="ORF">CXZ10_20825</name>
</gene>
<organism evidence="6 7">
    <name type="scientific">Pleomorphomonas diazotrophica</name>
    <dbReference type="NCBI Taxonomy" id="1166257"/>
    <lineage>
        <taxon>Bacteria</taxon>
        <taxon>Pseudomonadati</taxon>
        <taxon>Pseudomonadota</taxon>
        <taxon>Alphaproteobacteria</taxon>
        <taxon>Hyphomicrobiales</taxon>
        <taxon>Pleomorphomonadaceae</taxon>
        <taxon>Pleomorphomonas</taxon>
    </lineage>
</organism>
<evidence type="ECO:0000313" key="6">
    <source>
        <dbReference type="EMBL" id="PKR87248.1"/>
    </source>
</evidence>
<dbReference type="InterPro" id="IPR014756">
    <property type="entry name" value="Ig_E-set"/>
</dbReference>
<feature type="domain" description="Enterochelin esterase N-terminal" evidence="5">
    <location>
        <begin position="182"/>
        <end position="286"/>
    </location>
</feature>
<dbReference type="GO" id="GO:0005506">
    <property type="term" value="F:iron ion binding"/>
    <property type="evidence" value="ECO:0007669"/>
    <property type="project" value="InterPro"/>
</dbReference>
<dbReference type="Gene3D" id="3.40.50.1820">
    <property type="entry name" value="alpha/beta hydrolase"/>
    <property type="match status" value="1"/>
</dbReference>
<keyword evidence="7" id="KW-1185">Reference proteome</keyword>
<dbReference type="SUPFAM" id="SSF53474">
    <property type="entry name" value="alpha/beta-Hydrolases"/>
    <property type="match status" value="1"/>
</dbReference>
<dbReference type="Proteomes" id="UP000233491">
    <property type="component" value="Unassembled WGS sequence"/>
</dbReference>
<evidence type="ECO:0000256" key="3">
    <source>
        <dbReference type="ARBA" id="ARBA00022801"/>
    </source>
</evidence>
<dbReference type="PANTHER" id="PTHR48098">
    <property type="entry name" value="ENTEROCHELIN ESTERASE-RELATED"/>
    <property type="match status" value="1"/>
</dbReference>
<dbReference type="GO" id="GO:0008849">
    <property type="term" value="F:enterochelin esterase activity"/>
    <property type="evidence" value="ECO:0007669"/>
    <property type="project" value="InterPro"/>
</dbReference>
<dbReference type="OrthoDB" id="9775130at2"/>
<dbReference type="InterPro" id="IPR050583">
    <property type="entry name" value="Mycobacterial_A85_antigen"/>
</dbReference>
<evidence type="ECO:0000256" key="4">
    <source>
        <dbReference type="ARBA" id="ARBA00024201"/>
    </source>
</evidence>
<dbReference type="InterPro" id="IPR021764">
    <property type="entry name" value="Enterochelin_esterase_N"/>
</dbReference>
<dbReference type="Gene3D" id="2.60.40.10">
    <property type="entry name" value="Immunoglobulins"/>
    <property type="match status" value="1"/>
</dbReference>